<evidence type="ECO:0000313" key="1">
    <source>
        <dbReference type="EMBL" id="KAK7072023.1"/>
    </source>
</evidence>
<dbReference type="GO" id="GO:0097196">
    <property type="term" value="C:Shu complex"/>
    <property type="evidence" value="ECO:0007669"/>
    <property type="project" value="TreeGrafter"/>
</dbReference>
<accession>A0AAN9A1X7</accession>
<evidence type="ECO:0000313" key="2">
    <source>
        <dbReference type="Proteomes" id="UP001381693"/>
    </source>
</evidence>
<name>A0AAN9A1X7_HALRR</name>
<gene>
    <name evidence="1" type="ORF">SK128_016838</name>
</gene>
<keyword evidence="2" id="KW-1185">Reference proteome</keyword>
<proteinExistence type="predicted"/>
<organism evidence="1 2">
    <name type="scientific">Halocaridina rubra</name>
    <name type="common">Hawaiian red shrimp</name>
    <dbReference type="NCBI Taxonomy" id="373956"/>
    <lineage>
        <taxon>Eukaryota</taxon>
        <taxon>Metazoa</taxon>
        <taxon>Ecdysozoa</taxon>
        <taxon>Arthropoda</taxon>
        <taxon>Crustacea</taxon>
        <taxon>Multicrustacea</taxon>
        <taxon>Malacostraca</taxon>
        <taxon>Eumalacostraca</taxon>
        <taxon>Eucarida</taxon>
        <taxon>Decapoda</taxon>
        <taxon>Pleocyemata</taxon>
        <taxon>Caridea</taxon>
        <taxon>Atyoidea</taxon>
        <taxon>Atyidae</taxon>
        <taxon>Halocaridina</taxon>
    </lineage>
</organism>
<dbReference type="EMBL" id="JAXCGZ010013741">
    <property type="protein sequence ID" value="KAK7072023.1"/>
    <property type="molecule type" value="Genomic_DNA"/>
</dbReference>
<comment type="caution">
    <text evidence="1">The sequence shown here is derived from an EMBL/GenBank/DDBJ whole genome shotgun (WGS) entry which is preliminary data.</text>
</comment>
<dbReference type="Proteomes" id="UP001381693">
    <property type="component" value="Unassembled WGS sequence"/>
</dbReference>
<dbReference type="PANTHER" id="PTHR28653:SF1">
    <property type="entry name" value="ATPASE SWSAP1"/>
    <property type="match status" value="1"/>
</dbReference>
<dbReference type="GO" id="GO:0003697">
    <property type="term" value="F:single-stranded DNA binding"/>
    <property type="evidence" value="ECO:0007669"/>
    <property type="project" value="TreeGrafter"/>
</dbReference>
<sequence length="175" mass="19198">MAENLLELIFPVGKTLDQLKELSSNQYSPVPSTLIIGQLEEMKTALLMQAAVSEGTTGGQVLFIAPSKLNHLPPSVHGMAQPSSQSMNNIRFLYACHTADLQGYLASVHLTPSRDLPTLIIIDNLQKYVKDDMLGEIASMMVTTHRLFSLAQEAAEYCHTALTKDNINSKLIITD</sequence>
<dbReference type="Gene3D" id="3.40.50.300">
    <property type="entry name" value="P-loop containing nucleotide triphosphate hydrolases"/>
    <property type="match status" value="1"/>
</dbReference>
<dbReference type="AlphaFoldDB" id="A0AAN9A1X7"/>
<dbReference type="PANTHER" id="PTHR28653">
    <property type="match status" value="1"/>
</dbReference>
<reference evidence="1 2" key="1">
    <citation type="submission" date="2023-11" db="EMBL/GenBank/DDBJ databases">
        <title>Halocaridina rubra genome assembly.</title>
        <authorList>
            <person name="Smith C."/>
        </authorList>
    </citation>
    <scope>NUCLEOTIDE SEQUENCE [LARGE SCALE GENOMIC DNA]</scope>
    <source>
        <strain evidence="1">EP-1</strain>
        <tissue evidence="1">Whole</tissue>
    </source>
</reference>
<dbReference type="InterPro" id="IPR027417">
    <property type="entry name" value="P-loop_NTPase"/>
</dbReference>
<dbReference type="GO" id="GO:0000724">
    <property type="term" value="P:double-strand break repair via homologous recombination"/>
    <property type="evidence" value="ECO:0007669"/>
    <property type="project" value="TreeGrafter"/>
</dbReference>
<protein>
    <submittedName>
        <fullName evidence="1">Uncharacterized protein</fullName>
    </submittedName>
</protein>